<gene>
    <name evidence="2" type="ORF">A3D25_05645</name>
</gene>
<evidence type="ECO:0008006" key="4">
    <source>
        <dbReference type="Google" id="ProtNLM"/>
    </source>
</evidence>
<dbReference type="EMBL" id="MFDD01000006">
    <property type="protein sequence ID" value="OGE40729.1"/>
    <property type="molecule type" value="Genomic_DNA"/>
</dbReference>
<evidence type="ECO:0000256" key="1">
    <source>
        <dbReference type="SAM" id="Phobius"/>
    </source>
</evidence>
<feature type="transmembrane region" description="Helical" evidence="1">
    <location>
        <begin position="219"/>
        <end position="238"/>
    </location>
</feature>
<feature type="transmembrane region" description="Helical" evidence="1">
    <location>
        <begin position="562"/>
        <end position="583"/>
    </location>
</feature>
<dbReference type="AlphaFoldDB" id="A0A1F5KIQ4"/>
<keyword evidence="1" id="KW-0472">Membrane</keyword>
<feature type="transmembrane region" description="Helical" evidence="1">
    <location>
        <begin position="171"/>
        <end position="189"/>
    </location>
</feature>
<feature type="transmembrane region" description="Helical" evidence="1">
    <location>
        <begin position="245"/>
        <end position="266"/>
    </location>
</feature>
<comment type="caution">
    <text evidence="2">The sequence shown here is derived from an EMBL/GenBank/DDBJ whole genome shotgun (WGS) entry which is preliminary data.</text>
</comment>
<sequence length="589" mass="66867">MGKKSRLKKLQKIKQTAQTIKSPKPNDYTKIITYCVYGLTFIAIFYLSFLILKPGIPAGHDIAAHYSRAKMVYEAITQGQFPVRWVEWTYNGASIPLFNFYQSGFYYLVFALHLLIPSFVLSIKILVILLWWLGAGFMFLFMKRFGSFSAMVSALVFSFTPYIISDVFVRAAYPEFMAITFAIGLLWALDRLVVTQNKIFILLGAVNLGLVIISHLPTLLILSPVIGLYLLTGCFRYLNFKTIKLILITLFLGIGLASFYLLPAMAEMNLIQSELLTTDYYDFHRHFAYFSQLIYSPWGYGISDAGSNDGMSFQFGALQWLIIGLTVLTLIIFKALRKNLPHRGLLTFWLLMIPPAVFLMTSSSIYFWENFKFISFIQYPWRYLMIVALSCSCLAGLLISLTGDLRIKAALVVAMIAAVFVFYGPYLHPSIELPEEFFKIDSPDWKQSEGMVKYSYLEKGYLPKGVSELAQSKDIPRYQIISGSGTIQEKVANYHQFKLATESDGPFGLLINTHNFPGWKAFIDHQEARIDSNNSFGFMNIIIPPGIHEVEIIFTNTPIRSLANSISLVTFSGLLAATFWFSYKKLLAF</sequence>
<feature type="transmembrane region" description="Helical" evidence="1">
    <location>
        <begin position="31"/>
        <end position="52"/>
    </location>
</feature>
<protein>
    <recommendedName>
        <fullName evidence="4">Membrane protein 6-pyruvoyl-tetrahydropterin synthase-related domain-containing protein</fullName>
    </recommendedName>
</protein>
<keyword evidence="1" id="KW-0812">Transmembrane</keyword>
<feature type="transmembrane region" description="Helical" evidence="1">
    <location>
        <begin position="317"/>
        <end position="336"/>
    </location>
</feature>
<dbReference type="Proteomes" id="UP000177328">
    <property type="component" value="Unassembled WGS sequence"/>
</dbReference>
<evidence type="ECO:0000313" key="2">
    <source>
        <dbReference type="EMBL" id="OGE40729.1"/>
    </source>
</evidence>
<feature type="transmembrane region" description="Helical" evidence="1">
    <location>
        <begin position="145"/>
        <end position="165"/>
    </location>
</feature>
<feature type="transmembrane region" description="Helical" evidence="1">
    <location>
        <begin position="105"/>
        <end position="133"/>
    </location>
</feature>
<organism evidence="2 3">
    <name type="scientific">Candidatus Daviesbacteria bacterium RIFCSPHIGHO2_02_FULL_43_12</name>
    <dbReference type="NCBI Taxonomy" id="1797776"/>
    <lineage>
        <taxon>Bacteria</taxon>
        <taxon>Candidatus Daviesiibacteriota</taxon>
    </lineage>
</organism>
<proteinExistence type="predicted"/>
<feature type="transmembrane region" description="Helical" evidence="1">
    <location>
        <begin position="380"/>
        <end position="402"/>
    </location>
</feature>
<feature type="transmembrane region" description="Helical" evidence="1">
    <location>
        <begin position="348"/>
        <end position="368"/>
    </location>
</feature>
<accession>A0A1F5KIQ4</accession>
<name>A0A1F5KIQ4_9BACT</name>
<reference evidence="2 3" key="1">
    <citation type="journal article" date="2016" name="Nat. Commun.">
        <title>Thousands of microbial genomes shed light on interconnected biogeochemical processes in an aquifer system.</title>
        <authorList>
            <person name="Anantharaman K."/>
            <person name="Brown C.T."/>
            <person name="Hug L.A."/>
            <person name="Sharon I."/>
            <person name="Castelle C.J."/>
            <person name="Probst A.J."/>
            <person name="Thomas B.C."/>
            <person name="Singh A."/>
            <person name="Wilkins M.J."/>
            <person name="Karaoz U."/>
            <person name="Brodie E.L."/>
            <person name="Williams K.H."/>
            <person name="Hubbard S.S."/>
            <person name="Banfield J.F."/>
        </authorList>
    </citation>
    <scope>NUCLEOTIDE SEQUENCE [LARGE SCALE GENOMIC DNA]</scope>
</reference>
<keyword evidence="1" id="KW-1133">Transmembrane helix</keyword>
<evidence type="ECO:0000313" key="3">
    <source>
        <dbReference type="Proteomes" id="UP000177328"/>
    </source>
</evidence>
<feature type="transmembrane region" description="Helical" evidence="1">
    <location>
        <begin position="409"/>
        <end position="427"/>
    </location>
</feature>